<evidence type="ECO:0000313" key="2">
    <source>
        <dbReference type="EMBL" id="ALG08341.1"/>
    </source>
</evidence>
<feature type="transmembrane region" description="Helical" evidence="1">
    <location>
        <begin position="16"/>
        <end position="37"/>
    </location>
</feature>
<keyword evidence="3" id="KW-1185">Reference proteome</keyword>
<organism evidence="2 3">
    <name type="scientific">Kibdelosporangium phytohabitans</name>
    <dbReference type="NCBI Taxonomy" id="860235"/>
    <lineage>
        <taxon>Bacteria</taxon>
        <taxon>Bacillati</taxon>
        <taxon>Actinomycetota</taxon>
        <taxon>Actinomycetes</taxon>
        <taxon>Pseudonocardiales</taxon>
        <taxon>Pseudonocardiaceae</taxon>
        <taxon>Kibdelosporangium</taxon>
    </lineage>
</organism>
<dbReference type="AlphaFoldDB" id="A0A0N9HTM8"/>
<keyword evidence="1" id="KW-0812">Transmembrane</keyword>
<evidence type="ECO:0008006" key="4">
    <source>
        <dbReference type="Google" id="ProtNLM"/>
    </source>
</evidence>
<keyword evidence="1" id="KW-1133">Transmembrane helix</keyword>
<dbReference type="RefSeq" id="WP_054290248.1">
    <property type="nucleotide sequence ID" value="NZ_CP012752.1"/>
</dbReference>
<sequence length="182" mass="20248">MNTHYRIPCLFEGRRFGALWLGILLAFGIAFLFGALGVLLDQMWIAAIGTAVLVGGPPAVIRRYKRANTILLLHSKGLGIGQWTVDWNDVEQLVLHDNPGEEGSGDAMVIGVRLRTRRAVPAGMGTDYLDQTTPSRPVILLEVPRRRVHEELMAETLKEIAPRRVTLTRQTENADTSPVDRR</sequence>
<dbReference type="EMBL" id="CP012752">
    <property type="protein sequence ID" value="ALG08341.1"/>
    <property type="molecule type" value="Genomic_DNA"/>
</dbReference>
<dbReference type="STRING" id="860235.AOZ06_16755"/>
<evidence type="ECO:0000256" key="1">
    <source>
        <dbReference type="SAM" id="Phobius"/>
    </source>
</evidence>
<accession>A0A0N9HTM8</accession>
<proteinExistence type="predicted"/>
<dbReference type="KEGG" id="kphy:AOZ06_16755"/>
<reference evidence="2 3" key="1">
    <citation type="submission" date="2015-07" db="EMBL/GenBank/DDBJ databases">
        <title>Genome sequencing of Kibdelosporangium phytohabitans.</title>
        <authorList>
            <person name="Qin S."/>
            <person name="Xing K."/>
        </authorList>
    </citation>
    <scope>NUCLEOTIDE SEQUENCE [LARGE SCALE GENOMIC DNA]</scope>
    <source>
        <strain evidence="2 3">KLBMP1111</strain>
    </source>
</reference>
<feature type="transmembrane region" description="Helical" evidence="1">
    <location>
        <begin position="43"/>
        <end position="61"/>
    </location>
</feature>
<protein>
    <recommendedName>
        <fullName evidence="4">PH domain-containing protein</fullName>
    </recommendedName>
</protein>
<keyword evidence="1" id="KW-0472">Membrane</keyword>
<dbReference type="Proteomes" id="UP000063699">
    <property type="component" value="Chromosome"/>
</dbReference>
<name>A0A0N9HTM8_9PSEU</name>
<evidence type="ECO:0000313" key="3">
    <source>
        <dbReference type="Proteomes" id="UP000063699"/>
    </source>
</evidence>
<gene>
    <name evidence="2" type="ORF">AOZ06_16755</name>
</gene>